<evidence type="ECO:0000313" key="12">
    <source>
        <dbReference type="EMBL" id="GMA93852.1"/>
    </source>
</evidence>
<feature type="domain" description="Nicotinate phosphoribosyltransferase N-terminal" evidence="11">
    <location>
        <begin position="59"/>
        <end position="182"/>
    </location>
</feature>
<feature type="region of interest" description="Disordered" evidence="10">
    <location>
        <begin position="1"/>
        <end position="23"/>
    </location>
</feature>
<evidence type="ECO:0000256" key="3">
    <source>
        <dbReference type="ARBA" id="ARBA00013236"/>
    </source>
</evidence>
<evidence type="ECO:0000256" key="8">
    <source>
        <dbReference type="ARBA" id="ARBA00048668"/>
    </source>
</evidence>
<evidence type="ECO:0000256" key="1">
    <source>
        <dbReference type="ARBA" id="ARBA00004952"/>
    </source>
</evidence>
<keyword evidence="6 9" id="KW-0662">Pyridine nucleotide biosynthesis</keyword>
<dbReference type="Gene3D" id="3.20.140.10">
    <property type="entry name" value="nicotinate phosphoribosyltransferase"/>
    <property type="match status" value="1"/>
</dbReference>
<feature type="region of interest" description="Disordered" evidence="10">
    <location>
        <begin position="472"/>
        <end position="518"/>
    </location>
</feature>
<comment type="similarity">
    <text evidence="2 9">Belongs to the NAPRTase family.</text>
</comment>
<dbReference type="InterPro" id="IPR007229">
    <property type="entry name" value="Nic_PRibTrfase-Fam"/>
</dbReference>
<dbReference type="EMBL" id="BSVB01000001">
    <property type="protein sequence ID" value="GMA93852.1"/>
    <property type="molecule type" value="Genomic_DNA"/>
</dbReference>
<evidence type="ECO:0000256" key="4">
    <source>
        <dbReference type="ARBA" id="ARBA00022553"/>
    </source>
</evidence>
<comment type="caution">
    <text evidence="12">The sequence shown here is derived from an EMBL/GenBank/DDBJ whole genome shotgun (WGS) entry which is preliminary data.</text>
</comment>
<dbReference type="InterPro" id="IPR036068">
    <property type="entry name" value="Nicotinate_pribotase-like_C"/>
</dbReference>
<dbReference type="EC" id="6.3.4.21" evidence="3 9"/>
<keyword evidence="13" id="KW-1185">Reference proteome</keyword>
<sequence length="518" mass="54733">MRQLIDDRARDGQPADPGVEHPDRCVDAGHVISLLSGSGSGRRPHIQSVTRLDRVTSSLLTDRYELTMIDAALRDGRGHERSVFELFARRLPTGRRYGVVAGTGRFLELLQEFRFSGDDLAFLKRERVVHDDTLDWLEGYRFSGDVRGYAEGELYFPGSPILVVEGGFAEAVVLETLALSVFNYDSAVASAAARMVQAAEGRPLSEMGSRRTGERSAIAAARAAYIAGFAATSNLEAGREWGIPTMGTAAHAFTLLYENERDAFRAQVAAMGAGTTLLVDTYDIPTGVENAVAAAGTQLGAVRIDSGDLGIIVDQVRAQLDRLGATNTRIVVTNDLDEHAIAGLRSAAVDSYGVGTSLVTGSGAPAAGMVYKLVAHLGDDGGWLQVGKTSEGKATVGGRKQPVRALHDGAATGEDIYVEDPPIDAAAGRPLLVDLVRGGEADATRLGHDGVLRARAHHAAAIAELPVEALSSPAASPRSPPATSDPRFAPVAPVARASLPSSTPIGLRERRHAPDRAQ</sequence>
<reference evidence="13" key="1">
    <citation type="journal article" date="2019" name="Int. J. Syst. Evol. Microbiol.">
        <title>The Global Catalogue of Microorganisms (GCM) 10K type strain sequencing project: providing services to taxonomists for standard genome sequencing and annotation.</title>
        <authorList>
            <consortium name="The Broad Institute Genomics Platform"/>
            <consortium name="The Broad Institute Genome Sequencing Center for Infectious Disease"/>
            <person name="Wu L."/>
            <person name="Ma J."/>
        </authorList>
    </citation>
    <scope>NUCLEOTIDE SEQUENCE [LARGE SCALE GENOMIC DNA]</scope>
    <source>
        <strain evidence="13">NBRC 108894</strain>
    </source>
</reference>
<keyword evidence="5 9" id="KW-0436">Ligase</keyword>
<dbReference type="Proteomes" id="UP001157034">
    <property type="component" value="Unassembled WGS sequence"/>
</dbReference>
<keyword evidence="4" id="KW-0597">Phosphoprotein</keyword>
<dbReference type="SUPFAM" id="SSF54675">
    <property type="entry name" value="Nicotinate/Quinolinate PRTase N-terminal domain-like"/>
    <property type="match status" value="1"/>
</dbReference>
<comment type="function">
    <text evidence="9">Catalyzes the first step in the biosynthesis of NAD from nicotinic acid, the ATP-dependent synthesis of beta-nicotinate D-ribonucleotide from nicotinate and 5-phospho-D-ribose 1-phosphate.</text>
</comment>
<protein>
    <recommendedName>
        <fullName evidence="3 9">Nicotinate phosphoribosyltransferase</fullName>
        <ecNumber evidence="3 9">6.3.4.21</ecNumber>
    </recommendedName>
</protein>
<dbReference type="Pfam" id="PF17767">
    <property type="entry name" value="NAPRTase_N"/>
    <property type="match status" value="1"/>
</dbReference>
<gene>
    <name evidence="12" type="ORF">GCM10025881_06760</name>
</gene>
<evidence type="ECO:0000256" key="6">
    <source>
        <dbReference type="ARBA" id="ARBA00022642"/>
    </source>
</evidence>
<accession>A0ABQ6JZR9</accession>
<comment type="catalytic activity">
    <reaction evidence="8 9">
        <text>5-phospho-alpha-D-ribose 1-diphosphate + nicotinate + ATP + H2O = nicotinate beta-D-ribonucleotide + ADP + phosphate + diphosphate</text>
        <dbReference type="Rhea" id="RHEA:36163"/>
        <dbReference type="ChEBI" id="CHEBI:15377"/>
        <dbReference type="ChEBI" id="CHEBI:30616"/>
        <dbReference type="ChEBI" id="CHEBI:32544"/>
        <dbReference type="ChEBI" id="CHEBI:33019"/>
        <dbReference type="ChEBI" id="CHEBI:43474"/>
        <dbReference type="ChEBI" id="CHEBI:57502"/>
        <dbReference type="ChEBI" id="CHEBI:58017"/>
        <dbReference type="ChEBI" id="CHEBI:456216"/>
        <dbReference type="EC" id="6.3.4.21"/>
    </reaction>
</comment>
<dbReference type="InterPro" id="IPR013785">
    <property type="entry name" value="Aldolase_TIM"/>
</dbReference>
<keyword evidence="12" id="KW-0328">Glycosyltransferase</keyword>
<evidence type="ECO:0000259" key="11">
    <source>
        <dbReference type="Pfam" id="PF17767"/>
    </source>
</evidence>
<evidence type="ECO:0000256" key="9">
    <source>
        <dbReference type="RuleBase" id="RU365100"/>
    </source>
</evidence>
<dbReference type="PANTHER" id="PTHR11098:SF8">
    <property type="entry name" value="NICOTINATE PHOSPHORIBOSYLTRANSFERASE PNCB1"/>
    <property type="match status" value="1"/>
</dbReference>
<evidence type="ECO:0000256" key="7">
    <source>
        <dbReference type="ARBA" id="ARBA00022679"/>
    </source>
</evidence>
<dbReference type="CDD" id="cd01570">
    <property type="entry name" value="NAPRTase_A"/>
    <property type="match status" value="1"/>
</dbReference>
<dbReference type="NCBIfam" id="TIGR01513">
    <property type="entry name" value="NAPRTase_put"/>
    <property type="match status" value="1"/>
</dbReference>
<evidence type="ECO:0000256" key="2">
    <source>
        <dbReference type="ARBA" id="ARBA00010897"/>
    </source>
</evidence>
<name>A0ABQ6JZR9_9MICO</name>
<comment type="PTM">
    <text evidence="9">Transiently phosphorylated on a His residue during the reaction cycle. Phosphorylation strongly increases the affinity for substrates and increases the rate of nicotinate D-ribonucleotide production. Dephosphorylation regenerates the low-affinity form of the enzyme, leading to product release.</text>
</comment>
<comment type="pathway">
    <text evidence="1 9">Cofactor biosynthesis; NAD(+) biosynthesis; nicotinate D-ribonucleotide from nicotinate: step 1/1.</text>
</comment>
<evidence type="ECO:0000256" key="5">
    <source>
        <dbReference type="ARBA" id="ARBA00022598"/>
    </source>
</evidence>
<keyword evidence="7 9" id="KW-0808">Transferase</keyword>
<dbReference type="GO" id="GO:0016757">
    <property type="term" value="F:glycosyltransferase activity"/>
    <property type="evidence" value="ECO:0007669"/>
    <property type="project" value="UniProtKB-KW"/>
</dbReference>
<organism evidence="12 13">
    <name type="scientific">Pseudolysinimonas kribbensis</name>
    <dbReference type="NCBI Taxonomy" id="433641"/>
    <lineage>
        <taxon>Bacteria</taxon>
        <taxon>Bacillati</taxon>
        <taxon>Actinomycetota</taxon>
        <taxon>Actinomycetes</taxon>
        <taxon>Micrococcales</taxon>
        <taxon>Microbacteriaceae</taxon>
        <taxon>Pseudolysinimonas</taxon>
    </lineage>
</organism>
<feature type="compositionally biased region" description="Low complexity" evidence="10">
    <location>
        <begin position="472"/>
        <end position="497"/>
    </location>
</feature>
<evidence type="ECO:0000256" key="10">
    <source>
        <dbReference type="SAM" id="MobiDB-lite"/>
    </source>
</evidence>
<dbReference type="InterPro" id="IPR006405">
    <property type="entry name" value="Nic_PRibTrfase_pncB"/>
</dbReference>
<dbReference type="SUPFAM" id="SSF51690">
    <property type="entry name" value="Nicotinate/Quinolinate PRTase C-terminal domain-like"/>
    <property type="match status" value="1"/>
</dbReference>
<dbReference type="InterPro" id="IPR040727">
    <property type="entry name" value="NAPRTase_N"/>
</dbReference>
<evidence type="ECO:0000313" key="13">
    <source>
        <dbReference type="Proteomes" id="UP001157034"/>
    </source>
</evidence>
<dbReference type="NCBIfam" id="NF006698">
    <property type="entry name" value="PRK09243.1-5"/>
    <property type="match status" value="1"/>
</dbReference>
<proteinExistence type="inferred from homology"/>
<dbReference type="NCBIfam" id="NF009131">
    <property type="entry name" value="PRK12484.1"/>
    <property type="match status" value="1"/>
</dbReference>
<dbReference type="Gene3D" id="3.20.20.70">
    <property type="entry name" value="Aldolase class I"/>
    <property type="match status" value="1"/>
</dbReference>
<dbReference type="PANTHER" id="PTHR11098">
    <property type="entry name" value="NICOTINATE PHOSPHORIBOSYLTRANSFERASE"/>
    <property type="match status" value="1"/>
</dbReference>